<evidence type="ECO:0000256" key="6">
    <source>
        <dbReference type="ARBA" id="ARBA00023136"/>
    </source>
</evidence>
<gene>
    <name evidence="9" type="ORF">FJU11_11715</name>
</gene>
<feature type="transmembrane region" description="Helical" evidence="7">
    <location>
        <begin position="281"/>
        <end position="300"/>
    </location>
</feature>
<keyword evidence="6 7" id="KW-0472">Membrane</keyword>
<evidence type="ECO:0000256" key="2">
    <source>
        <dbReference type="ARBA" id="ARBA00022475"/>
    </source>
</evidence>
<keyword evidence="10" id="KW-1185">Reference proteome</keyword>
<comment type="similarity">
    <text evidence="7">Belongs to the TRAP transporter large permease family.</text>
</comment>
<proteinExistence type="inferred from homology"/>
<dbReference type="InterPro" id="IPR010656">
    <property type="entry name" value="DctM"/>
</dbReference>
<evidence type="ECO:0000256" key="5">
    <source>
        <dbReference type="ARBA" id="ARBA00022989"/>
    </source>
</evidence>
<dbReference type="PANTHER" id="PTHR33362:SF3">
    <property type="entry name" value="SIALIC ACID TRAP TRANSPORTER PERMEASE PROTEIN SIAT"/>
    <property type="match status" value="1"/>
</dbReference>
<evidence type="ECO:0000259" key="8">
    <source>
        <dbReference type="Pfam" id="PF06808"/>
    </source>
</evidence>
<protein>
    <recommendedName>
        <fullName evidence="7">TRAP transporter large permease protein</fullName>
    </recommendedName>
</protein>
<dbReference type="OrthoDB" id="7374726at2"/>
<evidence type="ECO:0000256" key="3">
    <source>
        <dbReference type="ARBA" id="ARBA00022519"/>
    </source>
</evidence>
<feature type="transmembrane region" description="Helical" evidence="7">
    <location>
        <begin position="362"/>
        <end position="384"/>
    </location>
</feature>
<feature type="transmembrane region" description="Helical" evidence="7">
    <location>
        <begin position="396"/>
        <end position="421"/>
    </location>
</feature>
<dbReference type="RefSeq" id="WP_141167246.1">
    <property type="nucleotide sequence ID" value="NZ_VHLH01000021.1"/>
</dbReference>
<feature type="transmembrane region" description="Helical" evidence="7">
    <location>
        <begin position="6"/>
        <end position="38"/>
    </location>
</feature>
<dbReference type="GO" id="GO:0022857">
    <property type="term" value="F:transmembrane transporter activity"/>
    <property type="evidence" value="ECO:0007669"/>
    <property type="project" value="UniProtKB-UniRule"/>
</dbReference>
<comment type="function">
    <text evidence="7">Part of the tripartite ATP-independent periplasmic (TRAP) transport system.</text>
</comment>
<sequence length="430" mass="45562">MDFDLFLVGLIAISLIVIMLGMPVAFALGACSVGYLLYEGFPITQAAQELAFSIGKFTILAIPLFMLAGQIMNAAKITDRIFDFAVKVVGRVPGGLGHVNILTSLVFAGMSGSLLADVASLGPIQVRSMKRHGYSEDFAVGVTLASSSIGPILPPSIPLVMFGIIAQVSITQLFLGGVVPAFLIALCLMIYVYIVGRRRGYVVRQTYSWGDLGWSLLVALPPMLTPVIIVGGMTLGIFSPTEGATVAVLYALLLGALVYRDLTLGAIIQTFIEVVSASSKLLLIIANAILFGWVLTVGNIPQATAGFISTTFDSSAMFILLTLVALLILGAIIENAILLLILAPMLVQVASSNYGIDPVHLGVTMVFAIMIGQYTPPLGLSLFLMRDLTGISFGRIVRAVLPFLIPLIAALFIMAYVPILVTGLPTAFGY</sequence>
<feature type="transmembrane region" description="Helical" evidence="7">
    <location>
        <begin position="244"/>
        <end position="260"/>
    </location>
</feature>
<reference evidence="9 10" key="1">
    <citation type="submission" date="2019-06" db="EMBL/GenBank/DDBJ databases">
        <authorList>
            <person name="Li M."/>
        </authorList>
    </citation>
    <scope>NUCLEOTIDE SEQUENCE [LARGE SCALE GENOMIC DNA]</scope>
    <source>
        <strain evidence="9 10">BGMRC6574</strain>
    </source>
</reference>
<dbReference type="InterPro" id="IPR004681">
    <property type="entry name" value="TRAP_DctM"/>
</dbReference>
<comment type="caution">
    <text evidence="9">The sequence shown here is derived from an EMBL/GenBank/DDBJ whole genome shotgun (WGS) entry which is preliminary data.</text>
</comment>
<evidence type="ECO:0000256" key="1">
    <source>
        <dbReference type="ARBA" id="ARBA00004429"/>
    </source>
</evidence>
<evidence type="ECO:0000313" key="9">
    <source>
        <dbReference type="EMBL" id="TPW27427.1"/>
    </source>
</evidence>
<comment type="subunit">
    <text evidence="7">The complex comprises the extracytoplasmic solute receptor protein and the two transmembrane proteins.</text>
</comment>
<keyword evidence="3 7" id="KW-0997">Cell inner membrane</keyword>
<feature type="transmembrane region" description="Helical" evidence="7">
    <location>
        <begin position="172"/>
        <end position="194"/>
    </location>
</feature>
<keyword evidence="7" id="KW-0813">Transport</keyword>
<evidence type="ECO:0000313" key="10">
    <source>
        <dbReference type="Proteomes" id="UP000320314"/>
    </source>
</evidence>
<dbReference type="AlphaFoldDB" id="A0A506U679"/>
<feature type="transmembrane region" description="Helical" evidence="7">
    <location>
        <begin position="214"/>
        <end position="238"/>
    </location>
</feature>
<feature type="transmembrane region" description="Helical" evidence="7">
    <location>
        <begin position="50"/>
        <end position="72"/>
    </location>
</feature>
<keyword evidence="4 7" id="KW-0812">Transmembrane</keyword>
<organism evidence="9 10">
    <name type="scientific">Pararhizobium mangrovi</name>
    <dbReference type="NCBI Taxonomy" id="2590452"/>
    <lineage>
        <taxon>Bacteria</taxon>
        <taxon>Pseudomonadati</taxon>
        <taxon>Pseudomonadota</taxon>
        <taxon>Alphaproteobacteria</taxon>
        <taxon>Hyphomicrobiales</taxon>
        <taxon>Rhizobiaceae</taxon>
        <taxon>Rhizobium/Agrobacterium group</taxon>
        <taxon>Pararhizobium</taxon>
    </lineage>
</organism>
<comment type="caution">
    <text evidence="7">Lacks conserved residue(s) required for the propagation of feature annotation.</text>
</comment>
<comment type="subcellular location">
    <subcellularLocation>
        <location evidence="1 7">Cell inner membrane</location>
        <topology evidence="1 7">Multi-pass membrane protein</topology>
    </subcellularLocation>
</comment>
<evidence type="ECO:0000256" key="7">
    <source>
        <dbReference type="RuleBase" id="RU369079"/>
    </source>
</evidence>
<dbReference type="EMBL" id="VHLH01000021">
    <property type="protein sequence ID" value="TPW27427.1"/>
    <property type="molecule type" value="Genomic_DNA"/>
</dbReference>
<accession>A0A506U679</accession>
<dbReference type="PANTHER" id="PTHR33362">
    <property type="entry name" value="SIALIC ACID TRAP TRANSPORTER PERMEASE PROTEIN SIAT-RELATED"/>
    <property type="match status" value="1"/>
</dbReference>
<dbReference type="NCBIfam" id="TIGR00786">
    <property type="entry name" value="dctM"/>
    <property type="match status" value="1"/>
</dbReference>
<dbReference type="Proteomes" id="UP000320314">
    <property type="component" value="Unassembled WGS sequence"/>
</dbReference>
<keyword evidence="5 7" id="KW-1133">Transmembrane helix</keyword>
<name>A0A506U679_9HYPH</name>
<feature type="transmembrane region" description="Helical" evidence="7">
    <location>
        <begin position="138"/>
        <end position="166"/>
    </location>
</feature>
<dbReference type="Pfam" id="PF06808">
    <property type="entry name" value="DctM"/>
    <property type="match status" value="1"/>
</dbReference>
<dbReference type="PIRSF" id="PIRSF006066">
    <property type="entry name" value="HI0050"/>
    <property type="match status" value="1"/>
</dbReference>
<dbReference type="GO" id="GO:0005886">
    <property type="term" value="C:plasma membrane"/>
    <property type="evidence" value="ECO:0007669"/>
    <property type="project" value="UniProtKB-SubCell"/>
</dbReference>
<keyword evidence="2" id="KW-1003">Cell membrane</keyword>
<feature type="domain" description="TRAP C4-dicarboxylate transport system permease DctM subunit" evidence="8">
    <location>
        <begin position="14"/>
        <end position="418"/>
    </location>
</feature>
<evidence type="ECO:0000256" key="4">
    <source>
        <dbReference type="ARBA" id="ARBA00022692"/>
    </source>
</evidence>